<feature type="region of interest" description="Disordered" evidence="1">
    <location>
        <begin position="53"/>
        <end position="75"/>
    </location>
</feature>
<sequence>MCAEPDPSRRGDLAGKRFPECGESSTARFAGEVSTAIGLQTAAARASPVAAARGSAQVAGDRGRAGKGVEKQFEG</sequence>
<name>A0ABP6YII6_9ACTN</name>
<proteinExistence type="predicted"/>
<feature type="compositionally biased region" description="Basic and acidic residues" evidence="1">
    <location>
        <begin position="61"/>
        <end position="75"/>
    </location>
</feature>
<evidence type="ECO:0000313" key="2">
    <source>
        <dbReference type="EMBL" id="GAA3583295.1"/>
    </source>
</evidence>
<feature type="compositionally biased region" description="Basic and acidic residues" evidence="1">
    <location>
        <begin position="1"/>
        <end position="20"/>
    </location>
</feature>
<accession>A0ABP6YII6</accession>
<organism evidence="2 3">
    <name type="scientific">Nonomuraea rosea</name>
    <dbReference type="NCBI Taxonomy" id="638574"/>
    <lineage>
        <taxon>Bacteria</taxon>
        <taxon>Bacillati</taxon>
        <taxon>Actinomycetota</taxon>
        <taxon>Actinomycetes</taxon>
        <taxon>Streptosporangiales</taxon>
        <taxon>Streptosporangiaceae</taxon>
        <taxon>Nonomuraea</taxon>
    </lineage>
</organism>
<evidence type="ECO:0000313" key="3">
    <source>
        <dbReference type="Proteomes" id="UP001500630"/>
    </source>
</evidence>
<gene>
    <name evidence="2" type="ORF">GCM10022419_076390</name>
</gene>
<feature type="region of interest" description="Disordered" evidence="1">
    <location>
        <begin position="1"/>
        <end position="22"/>
    </location>
</feature>
<dbReference type="EMBL" id="BAABDQ010000020">
    <property type="protein sequence ID" value="GAA3583295.1"/>
    <property type="molecule type" value="Genomic_DNA"/>
</dbReference>
<comment type="caution">
    <text evidence="2">The sequence shown here is derived from an EMBL/GenBank/DDBJ whole genome shotgun (WGS) entry which is preliminary data.</text>
</comment>
<dbReference type="Proteomes" id="UP001500630">
    <property type="component" value="Unassembled WGS sequence"/>
</dbReference>
<protein>
    <submittedName>
        <fullName evidence="2">Uncharacterized protein</fullName>
    </submittedName>
</protein>
<keyword evidence="3" id="KW-1185">Reference proteome</keyword>
<evidence type="ECO:0000256" key="1">
    <source>
        <dbReference type="SAM" id="MobiDB-lite"/>
    </source>
</evidence>
<reference evidence="3" key="1">
    <citation type="journal article" date="2019" name="Int. J. Syst. Evol. Microbiol.">
        <title>The Global Catalogue of Microorganisms (GCM) 10K type strain sequencing project: providing services to taxonomists for standard genome sequencing and annotation.</title>
        <authorList>
            <consortium name="The Broad Institute Genomics Platform"/>
            <consortium name="The Broad Institute Genome Sequencing Center for Infectious Disease"/>
            <person name="Wu L."/>
            <person name="Ma J."/>
        </authorList>
    </citation>
    <scope>NUCLEOTIDE SEQUENCE [LARGE SCALE GENOMIC DNA]</scope>
    <source>
        <strain evidence="3">JCM 17326</strain>
    </source>
</reference>